<evidence type="ECO:0000313" key="2">
    <source>
        <dbReference type="EMBL" id="KAJ1120867.1"/>
    </source>
</evidence>
<dbReference type="EMBL" id="JANPWB010000012">
    <property type="protein sequence ID" value="KAJ1120867.1"/>
    <property type="molecule type" value="Genomic_DNA"/>
</dbReference>
<organism evidence="2 3">
    <name type="scientific">Pleurodeles waltl</name>
    <name type="common">Iberian ribbed newt</name>
    <dbReference type="NCBI Taxonomy" id="8319"/>
    <lineage>
        <taxon>Eukaryota</taxon>
        <taxon>Metazoa</taxon>
        <taxon>Chordata</taxon>
        <taxon>Craniata</taxon>
        <taxon>Vertebrata</taxon>
        <taxon>Euteleostomi</taxon>
        <taxon>Amphibia</taxon>
        <taxon>Batrachia</taxon>
        <taxon>Caudata</taxon>
        <taxon>Salamandroidea</taxon>
        <taxon>Salamandridae</taxon>
        <taxon>Pleurodelinae</taxon>
        <taxon>Pleurodeles</taxon>
    </lineage>
</organism>
<dbReference type="Proteomes" id="UP001066276">
    <property type="component" value="Chromosome 8"/>
</dbReference>
<protein>
    <submittedName>
        <fullName evidence="2">Uncharacterized protein</fullName>
    </submittedName>
</protein>
<comment type="caution">
    <text evidence="2">The sequence shown here is derived from an EMBL/GenBank/DDBJ whole genome shotgun (WGS) entry which is preliminary data.</text>
</comment>
<feature type="region of interest" description="Disordered" evidence="1">
    <location>
        <begin position="17"/>
        <end position="55"/>
    </location>
</feature>
<dbReference type="AlphaFoldDB" id="A0AAV7NY01"/>
<name>A0AAV7NY01_PLEWA</name>
<accession>A0AAV7NY01</accession>
<reference evidence="2" key="1">
    <citation type="journal article" date="2022" name="bioRxiv">
        <title>Sequencing and chromosome-scale assembly of the giantPleurodeles waltlgenome.</title>
        <authorList>
            <person name="Brown T."/>
            <person name="Elewa A."/>
            <person name="Iarovenko S."/>
            <person name="Subramanian E."/>
            <person name="Araus A.J."/>
            <person name="Petzold A."/>
            <person name="Susuki M."/>
            <person name="Suzuki K.-i.T."/>
            <person name="Hayashi T."/>
            <person name="Toyoda A."/>
            <person name="Oliveira C."/>
            <person name="Osipova E."/>
            <person name="Leigh N.D."/>
            <person name="Simon A."/>
            <person name="Yun M.H."/>
        </authorList>
    </citation>
    <scope>NUCLEOTIDE SEQUENCE</scope>
    <source>
        <strain evidence="2">20211129_DDA</strain>
        <tissue evidence="2">Liver</tissue>
    </source>
</reference>
<evidence type="ECO:0000313" key="3">
    <source>
        <dbReference type="Proteomes" id="UP001066276"/>
    </source>
</evidence>
<gene>
    <name evidence="2" type="ORF">NDU88_009016</name>
</gene>
<proteinExistence type="predicted"/>
<sequence>MRAGRCRLTSARGGWVCAGADPGLPSPSRDPRQAASGDGSRSLPLSQPSTRMKQDFKFHPDQSLRNFPEQEVECWRHPQPETGSSVRPCQAP</sequence>
<evidence type="ECO:0000256" key="1">
    <source>
        <dbReference type="SAM" id="MobiDB-lite"/>
    </source>
</evidence>
<keyword evidence="3" id="KW-1185">Reference proteome</keyword>